<dbReference type="GO" id="GO:0006508">
    <property type="term" value="P:proteolysis"/>
    <property type="evidence" value="ECO:0007669"/>
    <property type="project" value="InterPro"/>
</dbReference>
<dbReference type="Gene3D" id="2.60.40.1730">
    <property type="entry name" value="tricorn interacting facor f3 domain"/>
    <property type="match status" value="1"/>
</dbReference>
<dbReference type="Pfam" id="PF17900">
    <property type="entry name" value="Peptidase_M1_N"/>
    <property type="match status" value="1"/>
</dbReference>
<feature type="transmembrane region" description="Helical" evidence="1">
    <location>
        <begin position="20"/>
        <end position="40"/>
    </location>
</feature>
<dbReference type="GO" id="GO:0005615">
    <property type="term" value="C:extracellular space"/>
    <property type="evidence" value="ECO:0007669"/>
    <property type="project" value="TreeGrafter"/>
</dbReference>
<reference evidence="4" key="1">
    <citation type="submission" date="2016-11" db="UniProtKB">
        <authorList>
            <consortium name="WormBaseParasite"/>
        </authorList>
    </citation>
    <scope>IDENTIFICATION</scope>
</reference>
<evidence type="ECO:0000256" key="1">
    <source>
        <dbReference type="SAM" id="Phobius"/>
    </source>
</evidence>
<dbReference type="InterPro" id="IPR042097">
    <property type="entry name" value="Aminopeptidase_N-like_N_sf"/>
</dbReference>
<dbReference type="SUPFAM" id="SSF55486">
    <property type="entry name" value="Metalloproteases ('zincins'), catalytic domain"/>
    <property type="match status" value="1"/>
</dbReference>
<evidence type="ECO:0000313" key="3">
    <source>
        <dbReference type="Proteomes" id="UP000095283"/>
    </source>
</evidence>
<dbReference type="SUPFAM" id="SSF63737">
    <property type="entry name" value="Leukotriene A4 hydrolase N-terminal domain"/>
    <property type="match status" value="1"/>
</dbReference>
<dbReference type="Gene3D" id="3.30.2010.30">
    <property type="match status" value="1"/>
</dbReference>
<evidence type="ECO:0000313" key="4">
    <source>
        <dbReference type="WBParaSite" id="Hba_18396"/>
    </source>
</evidence>
<dbReference type="PRINTS" id="PR00756">
    <property type="entry name" value="ALADIPTASE"/>
</dbReference>
<dbReference type="PANTHER" id="PTHR11533">
    <property type="entry name" value="PROTEASE M1 ZINC METALLOPROTEASE"/>
    <property type="match status" value="1"/>
</dbReference>
<name>A0A1I7XLI4_HETBA</name>
<dbReference type="InterPro" id="IPR045357">
    <property type="entry name" value="Aminopeptidase_N-like_N"/>
</dbReference>
<dbReference type="GO" id="GO:0043171">
    <property type="term" value="P:peptide catabolic process"/>
    <property type="evidence" value="ECO:0007669"/>
    <property type="project" value="TreeGrafter"/>
</dbReference>
<evidence type="ECO:0000259" key="2">
    <source>
        <dbReference type="Pfam" id="PF17900"/>
    </source>
</evidence>
<accession>A0A1I7XLI4</accession>
<dbReference type="InterPro" id="IPR001930">
    <property type="entry name" value="Peptidase_M1"/>
</dbReference>
<dbReference type="Proteomes" id="UP000095283">
    <property type="component" value="Unplaced"/>
</dbReference>
<dbReference type="GO" id="GO:0005737">
    <property type="term" value="C:cytoplasm"/>
    <property type="evidence" value="ECO:0007669"/>
    <property type="project" value="TreeGrafter"/>
</dbReference>
<keyword evidence="3" id="KW-1185">Reference proteome</keyword>
<dbReference type="GO" id="GO:0008270">
    <property type="term" value="F:zinc ion binding"/>
    <property type="evidence" value="ECO:0007669"/>
    <property type="project" value="TreeGrafter"/>
</dbReference>
<dbReference type="WBParaSite" id="Hba_18396">
    <property type="protein sequence ID" value="Hba_18396"/>
    <property type="gene ID" value="Hba_18396"/>
</dbReference>
<proteinExistence type="predicted"/>
<dbReference type="GO" id="GO:0042277">
    <property type="term" value="F:peptide binding"/>
    <property type="evidence" value="ECO:0007669"/>
    <property type="project" value="TreeGrafter"/>
</dbReference>
<keyword evidence="1" id="KW-0812">Transmembrane</keyword>
<dbReference type="GO" id="GO:0016020">
    <property type="term" value="C:membrane"/>
    <property type="evidence" value="ECO:0007669"/>
    <property type="project" value="TreeGrafter"/>
</dbReference>
<keyword evidence="1" id="KW-0472">Membrane</keyword>
<keyword evidence="1" id="KW-1133">Transmembrane helix</keyword>
<feature type="domain" description="Aminopeptidase N-like N-terminal" evidence="2">
    <location>
        <begin position="39"/>
        <end position="123"/>
    </location>
</feature>
<organism evidence="3 4">
    <name type="scientific">Heterorhabditis bacteriophora</name>
    <name type="common">Entomopathogenic nematode worm</name>
    <dbReference type="NCBI Taxonomy" id="37862"/>
    <lineage>
        <taxon>Eukaryota</taxon>
        <taxon>Metazoa</taxon>
        <taxon>Ecdysozoa</taxon>
        <taxon>Nematoda</taxon>
        <taxon>Chromadorea</taxon>
        <taxon>Rhabditida</taxon>
        <taxon>Rhabditina</taxon>
        <taxon>Rhabditomorpha</taxon>
        <taxon>Strongyloidea</taxon>
        <taxon>Heterorhabditidae</taxon>
        <taxon>Heterorhabditis</taxon>
    </lineage>
</organism>
<dbReference type="AlphaFoldDB" id="A0A1I7XLI4"/>
<dbReference type="PANTHER" id="PTHR11533:SF301">
    <property type="entry name" value="AMINOPEPTIDASE"/>
    <property type="match status" value="1"/>
</dbReference>
<dbReference type="GO" id="GO:0070006">
    <property type="term" value="F:metalloaminopeptidase activity"/>
    <property type="evidence" value="ECO:0007669"/>
    <property type="project" value="TreeGrafter"/>
</dbReference>
<dbReference type="InterPro" id="IPR050344">
    <property type="entry name" value="Peptidase_M1_aminopeptidases"/>
</dbReference>
<sequence length="199" mass="23005">MDLHSDEKRESVSFSRKSLVIGIVGITFALIFACYITFYFTKVNYDKSVIVRIAAVTQMEPTYARRMVPCFDEPEYKANWTVTVIHPTGTTALSNGFEKESSKLGDHWTISKFETTPKMSSYLLAIIVSEFHFNEMNTTSGVRFRVWSRPEAMNLTKYALEAGVKCLEYYEKYFGIKYPLKKQGEINMYVNNHEEDGYK</sequence>
<protein>
    <submittedName>
        <fullName evidence="4">Peptidase_M1_N domain-containing protein</fullName>
    </submittedName>
</protein>